<comment type="caution">
    <text evidence="3">The sequence shown here is derived from an EMBL/GenBank/DDBJ whole genome shotgun (WGS) entry which is preliminary data.</text>
</comment>
<dbReference type="OrthoDB" id="8851969at2"/>
<evidence type="ECO:0000256" key="1">
    <source>
        <dbReference type="SAM" id="MobiDB-lite"/>
    </source>
</evidence>
<keyword evidence="2" id="KW-1133">Transmembrane helix</keyword>
<keyword evidence="2" id="KW-0472">Membrane</keyword>
<evidence type="ECO:0000256" key="2">
    <source>
        <dbReference type="SAM" id="Phobius"/>
    </source>
</evidence>
<proteinExistence type="predicted"/>
<protein>
    <recommendedName>
        <fullName evidence="5">DUF4352 domain-containing protein</fullName>
    </recommendedName>
</protein>
<dbReference type="RefSeq" id="WP_133594047.1">
    <property type="nucleotide sequence ID" value="NZ_SNVV01000018.1"/>
</dbReference>
<keyword evidence="2" id="KW-0812">Transmembrane</keyword>
<name>A0A4R6DSW8_9RHOO</name>
<evidence type="ECO:0000313" key="3">
    <source>
        <dbReference type="EMBL" id="TDN47754.1"/>
    </source>
</evidence>
<dbReference type="AlphaFoldDB" id="A0A4R6DSW8"/>
<keyword evidence="4" id="KW-1185">Reference proteome</keyword>
<sequence length="203" mass="21667">MADEDGSPNWWHTLPGVLTGVAAVISALAALAAAVHQGGWLDGRAATAEDTAPATAAGHRTPGGPPDAGGSLEQPSQPDQAVPAARAVALPVQREYRLDTVAFTLLAATLSPRNPEQDTLRLRLRMHNRDRFPQPFWDRDFRLLVDSLPSPPAEPLGELVEGEAAKDGELLFLLPRDTAAAVLRIHRGQDSAEIPLDFTQRAG</sequence>
<feature type="region of interest" description="Disordered" evidence="1">
    <location>
        <begin position="49"/>
        <end position="84"/>
    </location>
</feature>
<evidence type="ECO:0008006" key="5">
    <source>
        <dbReference type="Google" id="ProtNLM"/>
    </source>
</evidence>
<gene>
    <name evidence="3" type="ORF">C7389_11863</name>
</gene>
<evidence type="ECO:0000313" key="4">
    <source>
        <dbReference type="Proteomes" id="UP000295129"/>
    </source>
</evidence>
<reference evidence="3 4" key="1">
    <citation type="submission" date="2019-03" db="EMBL/GenBank/DDBJ databases">
        <title>Genomic Encyclopedia of Type Strains, Phase IV (KMG-IV): sequencing the most valuable type-strain genomes for metagenomic binning, comparative biology and taxonomic classification.</title>
        <authorList>
            <person name="Goeker M."/>
        </authorList>
    </citation>
    <scope>NUCLEOTIDE SEQUENCE [LARGE SCALE GENOMIC DNA]</scope>
    <source>
        <strain evidence="3 4">DSM 12121</strain>
    </source>
</reference>
<dbReference type="EMBL" id="SNVV01000018">
    <property type="protein sequence ID" value="TDN47754.1"/>
    <property type="molecule type" value="Genomic_DNA"/>
</dbReference>
<feature type="transmembrane region" description="Helical" evidence="2">
    <location>
        <begin position="12"/>
        <end position="35"/>
    </location>
</feature>
<organism evidence="3 4">
    <name type="scientific">Azoarcus indigens</name>
    <dbReference type="NCBI Taxonomy" id="29545"/>
    <lineage>
        <taxon>Bacteria</taxon>
        <taxon>Pseudomonadati</taxon>
        <taxon>Pseudomonadota</taxon>
        <taxon>Betaproteobacteria</taxon>
        <taxon>Rhodocyclales</taxon>
        <taxon>Zoogloeaceae</taxon>
        <taxon>Azoarcus</taxon>
    </lineage>
</organism>
<accession>A0A4R6DSW8</accession>
<dbReference type="Proteomes" id="UP000295129">
    <property type="component" value="Unassembled WGS sequence"/>
</dbReference>